<comment type="caution">
    <text evidence="1">The sequence shown here is derived from an EMBL/GenBank/DDBJ whole genome shotgun (WGS) entry which is preliminary data.</text>
</comment>
<protein>
    <submittedName>
        <fullName evidence="1">MFS general substrate transporter</fullName>
    </submittedName>
</protein>
<proteinExistence type="predicted"/>
<gene>
    <name evidence="1" type="ORF">BDR25DRAFT_374015</name>
</gene>
<dbReference type="Proteomes" id="UP000799755">
    <property type="component" value="Unassembled WGS sequence"/>
</dbReference>
<evidence type="ECO:0000313" key="2">
    <source>
        <dbReference type="Proteomes" id="UP000799755"/>
    </source>
</evidence>
<keyword evidence="2" id="KW-1185">Reference proteome</keyword>
<name>A0ACB6QLM0_9PLEO</name>
<dbReference type="EMBL" id="MU003518">
    <property type="protein sequence ID" value="KAF2467790.1"/>
    <property type="molecule type" value="Genomic_DNA"/>
</dbReference>
<sequence length="564" mass="63342">MLTATYCHPEPQDEDTKELCLPARNTSTNSNTSIHPATSTTNSDVITTQDEQPLKSEAENLEEKIYEVVAQTSSSPDDTTTTTFIPDPTLSLPGWRKIAIATSLCLVAFILGFESSITSALVGPIIQMWHVVPPLALLNVSIFLKGWSFGTAFFGPISEAYGRQYPLSTGLFLFIVFQIPTALAKNIQTLLVSRFLTGFFGSVPLVTVYAIFGDVLGVRKREWAMLCFGTSLLVGACLGPIAGAYLVVTHPATRRNHDGWRWTEYTTIIMSFIIYLTIFIIPETCPHRLHNMRAKKMHPTNHEEMTDRAAERHRTSPKRLIDVWLNRPFIMLFTDPLLFLNTLHSALALGILYITFETFMLPFLQTRHWLRPDTSSLPPYVTMTLGILCGTTITSYFILTFITRYFEKYGKMKKPETRLLPVLLGALLLPSGLFWFAWTNSRTQHWLSQAASCIFIGAGVLLITQQSEAYTLEIYKPEYRNSVLTATVFLRSLFAAGFTMASRPMYERLHVDWATSVWGFASLGLGICPVVVWGWGERLRRRSRYVTEGQAVDGGNVNGDGREV</sequence>
<accession>A0ACB6QLM0</accession>
<reference evidence="1" key="1">
    <citation type="journal article" date="2020" name="Stud. Mycol.">
        <title>101 Dothideomycetes genomes: a test case for predicting lifestyles and emergence of pathogens.</title>
        <authorList>
            <person name="Haridas S."/>
            <person name="Albert R."/>
            <person name="Binder M."/>
            <person name="Bloem J."/>
            <person name="Labutti K."/>
            <person name="Salamov A."/>
            <person name="Andreopoulos B."/>
            <person name="Baker S."/>
            <person name="Barry K."/>
            <person name="Bills G."/>
            <person name="Bluhm B."/>
            <person name="Cannon C."/>
            <person name="Castanera R."/>
            <person name="Culley D."/>
            <person name="Daum C."/>
            <person name="Ezra D."/>
            <person name="Gonzalez J."/>
            <person name="Henrissat B."/>
            <person name="Kuo A."/>
            <person name="Liang C."/>
            <person name="Lipzen A."/>
            <person name="Lutzoni F."/>
            <person name="Magnuson J."/>
            <person name="Mondo S."/>
            <person name="Nolan M."/>
            <person name="Ohm R."/>
            <person name="Pangilinan J."/>
            <person name="Park H.-J."/>
            <person name="Ramirez L."/>
            <person name="Alfaro M."/>
            <person name="Sun H."/>
            <person name="Tritt A."/>
            <person name="Yoshinaga Y."/>
            <person name="Zwiers L.-H."/>
            <person name="Turgeon B."/>
            <person name="Goodwin S."/>
            <person name="Spatafora J."/>
            <person name="Crous P."/>
            <person name="Grigoriev I."/>
        </authorList>
    </citation>
    <scope>NUCLEOTIDE SEQUENCE</scope>
    <source>
        <strain evidence="1">ATCC 200398</strain>
    </source>
</reference>
<evidence type="ECO:0000313" key="1">
    <source>
        <dbReference type="EMBL" id="KAF2467790.1"/>
    </source>
</evidence>
<organism evidence="1 2">
    <name type="scientific">Lindgomyces ingoldianus</name>
    <dbReference type="NCBI Taxonomy" id="673940"/>
    <lineage>
        <taxon>Eukaryota</taxon>
        <taxon>Fungi</taxon>
        <taxon>Dikarya</taxon>
        <taxon>Ascomycota</taxon>
        <taxon>Pezizomycotina</taxon>
        <taxon>Dothideomycetes</taxon>
        <taxon>Pleosporomycetidae</taxon>
        <taxon>Pleosporales</taxon>
        <taxon>Lindgomycetaceae</taxon>
        <taxon>Lindgomyces</taxon>
    </lineage>
</organism>